<keyword evidence="2" id="KW-0663">Pyridoxal phosphate</keyword>
<dbReference type="InterPro" id="IPR015421">
    <property type="entry name" value="PyrdxlP-dep_Trfase_major"/>
</dbReference>
<comment type="similarity">
    <text evidence="1">In the C-terminal section; belongs to the class-I pyridoxal-phosphate-dependent aminotransferase family.</text>
</comment>
<dbReference type="CDD" id="cd07377">
    <property type="entry name" value="WHTH_GntR"/>
    <property type="match status" value="1"/>
</dbReference>
<proteinExistence type="inferred from homology"/>
<evidence type="ECO:0000256" key="4">
    <source>
        <dbReference type="ARBA" id="ARBA00023125"/>
    </source>
</evidence>
<dbReference type="Proteomes" id="UP000553034">
    <property type="component" value="Unassembled WGS sequence"/>
</dbReference>
<name>A0A840EJM2_9FLAO</name>
<evidence type="ECO:0000259" key="6">
    <source>
        <dbReference type="PROSITE" id="PS50949"/>
    </source>
</evidence>
<dbReference type="Pfam" id="PF00392">
    <property type="entry name" value="GntR"/>
    <property type="match status" value="1"/>
</dbReference>
<evidence type="ECO:0000256" key="2">
    <source>
        <dbReference type="ARBA" id="ARBA00022898"/>
    </source>
</evidence>
<dbReference type="InterPro" id="IPR036390">
    <property type="entry name" value="WH_DNA-bd_sf"/>
</dbReference>
<dbReference type="InterPro" id="IPR015424">
    <property type="entry name" value="PyrdxlP-dep_Trfase"/>
</dbReference>
<evidence type="ECO:0000256" key="1">
    <source>
        <dbReference type="ARBA" id="ARBA00005384"/>
    </source>
</evidence>
<dbReference type="SUPFAM" id="SSF53383">
    <property type="entry name" value="PLP-dependent transferases"/>
    <property type="match status" value="1"/>
</dbReference>
<keyword evidence="8" id="KW-1185">Reference proteome</keyword>
<dbReference type="Gene3D" id="1.10.10.10">
    <property type="entry name" value="Winged helix-like DNA-binding domain superfamily/Winged helix DNA-binding domain"/>
    <property type="match status" value="1"/>
</dbReference>
<evidence type="ECO:0000256" key="3">
    <source>
        <dbReference type="ARBA" id="ARBA00023015"/>
    </source>
</evidence>
<dbReference type="InterPro" id="IPR036388">
    <property type="entry name" value="WH-like_DNA-bd_sf"/>
</dbReference>
<dbReference type="SMART" id="SM00345">
    <property type="entry name" value="HTH_GNTR"/>
    <property type="match status" value="1"/>
</dbReference>
<protein>
    <submittedName>
        <fullName evidence="7">GntR family transcriptional regulator/MocR family aminotransferase</fullName>
    </submittedName>
</protein>
<dbReference type="PROSITE" id="PS50949">
    <property type="entry name" value="HTH_GNTR"/>
    <property type="match status" value="1"/>
</dbReference>
<dbReference type="GO" id="GO:0003677">
    <property type="term" value="F:DNA binding"/>
    <property type="evidence" value="ECO:0007669"/>
    <property type="project" value="UniProtKB-KW"/>
</dbReference>
<accession>A0A840EJM2</accession>
<dbReference type="PANTHER" id="PTHR46577:SF1">
    <property type="entry name" value="HTH-TYPE TRANSCRIPTIONAL REGULATORY PROTEIN GABR"/>
    <property type="match status" value="1"/>
</dbReference>
<evidence type="ECO:0000313" key="7">
    <source>
        <dbReference type="EMBL" id="MBB4118579.1"/>
    </source>
</evidence>
<evidence type="ECO:0000256" key="5">
    <source>
        <dbReference type="ARBA" id="ARBA00023163"/>
    </source>
</evidence>
<keyword evidence="3" id="KW-0805">Transcription regulation</keyword>
<keyword evidence="7" id="KW-0032">Aminotransferase</keyword>
<dbReference type="RefSeq" id="WP_183476796.1">
    <property type="nucleotide sequence ID" value="NZ_JACIFO010000003.1"/>
</dbReference>
<dbReference type="GO" id="GO:0008483">
    <property type="term" value="F:transaminase activity"/>
    <property type="evidence" value="ECO:0007669"/>
    <property type="project" value="UniProtKB-KW"/>
</dbReference>
<reference evidence="7 8" key="1">
    <citation type="submission" date="2020-08" db="EMBL/GenBank/DDBJ databases">
        <title>Genomic Encyclopedia of Type Strains, Phase IV (KMG-IV): sequencing the most valuable type-strain genomes for metagenomic binning, comparative biology and taxonomic classification.</title>
        <authorList>
            <person name="Goeker M."/>
        </authorList>
    </citation>
    <scope>NUCLEOTIDE SEQUENCE [LARGE SCALE GENOMIC DNA]</scope>
    <source>
        <strain evidence="7 8">DSM 29568</strain>
    </source>
</reference>
<dbReference type="PANTHER" id="PTHR46577">
    <property type="entry name" value="HTH-TYPE TRANSCRIPTIONAL REGULATORY PROTEIN GABR"/>
    <property type="match status" value="1"/>
</dbReference>
<sequence>MNSPDITFYTKLLHIEHTLATPIYLQLAQQLSNAIQRGILPQGTKLPGTRPLSKAIHLHRNTIVAVYEELALQSWVEIIPNKGTYVLKPNKHKTTATAEPTQLANQYPQQTGFSFFPSIHLASPYKKPTTTYTLNDGQPDVGLLQINQLTKWYSASLKRKSLIGKWNDRMFEPNSYFEKQLSNYLNLTRNLHLKPTNLMATRSTEMCLYIVAQLLIKPRDIVVIGNKNPFTSNMIFQQSKAQLISIPVDNEGLNIKALTTLLEQRQKIRAVYICSNRQYPTTYALSAARRIKLLQLAKQYKFAIIEDDFDYDFQYEATARTPLISADTYGNVIYLGRFGQSLLPTLQTSFMVAPSAFITEAKNYRQMIDRQGDLVLEQILSEMIHEGEIHRQIKRSLKVYKHRRDVMCSELNNTFKNKIAFQVPDGGLAVWVSFSPAISLFQFAKNAELAGIYIPETLLYQNKEYCCLRIGFGNLDEDEIPLIIQKLKASYDRSVAV</sequence>
<gene>
    <name evidence="7" type="ORF">GGR32_000859</name>
</gene>
<organism evidence="7 8">
    <name type="scientific">Mesonia hippocampi</name>
    <dbReference type="NCBI Taxonomy" id="1628250"/>
    <lineage>
        <taxon>Bacteria</taxon>
        <taxon>Pseudomonadati</taxon>
        <taxon>Bacteroidota</taxon>
        <taxon>Flavobacteriia</taxon>
        <taxon>Flavobacteriales</taxon>
        <taxon>Flavobacteriaceae</taxon>
        <taxon>Mesonia</taxon>
    </lineage>
</organism>
<keyword evidence="5" id="KW-0804">Transcription</keyword>
<comment type="caution">
    <text evidence="7">The sequence shown here is derived from an EMBL/GenBank/DDBJ whole genome shotgun (WGS) entry which is preliminary data.</text>
</comment>
<dbReference type="GO" id="GO:0003700">
    <property type="term" value="F:DNA-binding transcription factor activity"/>
    <property type="evidence" value="ECO:0007669"/>
    <property type="project" value="InterPro"/>
</dbReference>
<dbReference type="EMBL" id="JACIFO010000003">
    <property type="protein sequence ID" value="MBB4118579.1"/>
    <property type="molecule type" value="Genomic_DNA"/>
</dbReference>
<feature type="domain" description="HTH gntR-type" evidence="6">
    <location>
        <begin position="21"/>
        <end position="89"/>
    </location>
</feature>
<dbReference type="InterPro" id="IPR000524">
    <property type="entry name" value="Tscrpt_reg_HTH_GntR"/>
</dbReference>
<dbReference type="Gene3D" id="3.40.640.10">
    <property type="entry name" value="Type I PLP-dependent aspartate aminotransferase-like (Major domain)"/>
    <property type="match status" value="1"/>
</dbReference>
<keyword evidence="7" id="KW-0808">Transferase</keyword>
<dbReference type="AlphaFoldDB" id="A0A840EJM2"/>
<dbReference type="CDD" id="cd00609">
    <property type="entry name" value="AAT_like"/>
    <property type="match status" value="1"/>
</dbReference>
<dbReference type="InterPro" id="IPR051446">
    <property type="entry name" value="HTH_trans_reg/aminotransferase"/>
</dbReference>
<evidence type="ECO:0000313" key="8">
    <source>
        <dbReference type="Proteomes" id="UP000553034"/>
    </source>
</evidence>
<dbReference type="SUPFAM" id="SSF46785">
    <property type="entry name" value="Winged helix' DNA-binding domain"/>
    <property type="match status" value="1"/>
</dbReference>
<keyword evidence="4" id="KW-0238">DNA-binding</keyword>